<dbReference type="EMBL" id="JADKMY010000001">
    <property type="protein sequence ID" value="MBF4552552.1"/>
    <property type="molecule type" value="Genomic_DNA"/>
</dbReference>
<dbReference type="Pfam" id="PF12089">
    <property type="entry name" value="DUF3566"/>
    <property type="match status" value="1"/>
</dbReference>
<dbReference type="InterPro" id="IPR021949">
    <property type="entry name" value="DUF3566_TM"/>
</dbReference>
<feature type="region of interest" description="Disordered" evidence="1">
    <location>
        <begin position="1"/>
        <end position="79"/>
    </location>
</feature>
<name>A0ABR9ZIS5_9CORY</name>
<keyword evidence="2" id="KW-1133">Transmembrane helix</keyword>
<comment type="caution">
    <text evidence="4">The sequence shown here is derived from an EMBL/GenBank/DDBJ whole genome shotgun (WGS) entry which is preliminary data.</text>
</comment>
<accession>A0ABR9ZIS5</accession>
<feature type="transmembrane region" description="Helical" evidence="2">
    <location>
        <begin position="163"/>
        <end position="191"/>
    </location>
</feature>
<feature type="compositionally biased region" description="Low complexity" evidence="1">
    <location>
        <begin position="28"/>
        <end position="77"/>
    </location>
</feature>
<feature type="compositionally biased region" description="Basic residues" evidence="1">
    <location>
        <begin position="1"/>
        <end position="11"/>
    </location>
</feature>
<evidence type="ECO:0000259" key="3">
    <source>
        <dbReference type="Pfam" id="PF12089"/>
    </source>
</evidence>
<dbReference type="RefSeq" id="WP_194555460.1">
    <property type="nucleotide sequence ID" value="NZ_JADKMY010000001.1"/>
</dbReference>
<organism evidence="4 5">
    <name type="scientific">Corynebacterium suicordis DSM 45110</name>
    <dbReference type="NCBI Taxonomy" id="1121369"/>
    <lineage>
        <taxon>Bacteria</taxon>
        <taxon>Bacillati</taxon>
        <taxon>Actinomycetota</taxon>
        <taxon>Actinomycetes</taxon>
        <taxon>Mycobacteriales</taxon>
        <taxon>Corynebacteriaceae</taxon>
        <taxon>Corynebacterium</taxon>
    </lineage>
</organism>
<sequence>MNAGKPKKQNKSKPQGSSAANKAGVNKAGTPQAGQSAGAGAPAKSGKVASAKNAATTTKTGGNAGSAGNSSPNSTTAPAHKVGFMDALRSSATAVNPEERAVTHINPMSALKLGFMVNLCFLVVLLVASLLLYIVLGIAGVWGNLNSLLGDLTGTGSFGILEYMGVVLVFGLVELVVFTLLAPVLAMIYNLSAQIIGGLRVTVDH</sequence>
<feature type="domain" description="DUF3566" evidence="3">
    <location>
        <begin position="101"/>
        <end position="203"/>
    </location>
</feature>
<evidence type="ECO:0000256" key="2">
    <source>
        <dbReference type="SAM" id="Phobius"/>
    </source>
</evidence>
<gene>
    <name evidence="4" type="ORF">IRY30_00440</name>
</gene>
<keyword evidence="2" id="KW-0812">Transmembrane</keyword>
<keyword evidence="2" id="KW-0472">Membrane</keyword>
<reference evidence="4 5" key="1">
    <citation type="submission" date="2020-10" db="EMBL/GenBank/DDBJ databases">
        <title>Novel species in genus Corynebacterium.</title>
        <authorList>
            <person name="Zhang G."/>
        </authorList>
    </citation>
    <scope>NUCLEOTIDE SEQUENCE [LARGE SCALE GENOMIC DNA]</scope>
    <source>
        <strain evidence="4 5">DSM 45110</strain>
    </source>
</reference>
<proteinExistence type="predicted"/>
<feature type="transmembrane region" description="Helical" evidence="2">
    <location>
        <begin position="115"/>
        <end position="143"/>
    </location>
</feature>
<evidence type="ECO:0000256" key="1">
    <source>
        <dbReference type="SAM" id="MobiDB-lite"/>
    </source>
</evidence>
<dbReference type="Proteomes" id="UP000635902">
    <property type="component" value="Unassembled WGS sequence"/>
</dbReference>
<evidence type="ECO:0000313" key="5">
    <source>
        <dbReference type="Proteomes" id="UP000635902"/>
    </source>
</evidence>
<evidence type="ECO:0000313" key="4">
    <source>
        <dbReference type="EMBL" id="MBF4552552.1"/>
    </source>
</evidence>
<protein>
    <submittedName>
        <fullName evidence="4">DUF3566 domain-containing protein</fullName>
    </submittedName>
</protein>
<keyword evidence="5" id="KW-1185">Reference proteome</keyword>